<evidence type="ECO:0000313" key="2">
    <source>
        <dbReference type="Proteomes" id="UP000831701"/>
    </source>
</evidence>
<sequence>MVPLCRLQYPVSCQSHRLSPSRCRGRDVRGDMPLVKRNIEPRHLCHSAVPEGIGSELECVTNNSLSSIIRQLSSLSKHAENVFGELFNEANTFYGRANSLQDRIDRLAIKVTQLDSSVEEVSLQDINMRKAFRSSTVQDQQVLSKGSTPNSVAEMRNNSDRPPPLSTLTGYREDSTDAMKFYSDPSYFFDLWKEKMLQDTEEKRKERRRQREQKRCVESSTLQREVKKVRKARNRRQEWNMMAFDKELRPDHRHPQSLRRGASSEGSLSPDGRPDLPDYPIPPVTAHAVCNYAKSHDYVPGTAHPSPPVEHEYHSIDVNYKRVTYATAEPHAADQMNGSARPPADYNCGPPPPVPGPPIPSAQTAFGFPLGALPPTTHNGVLHIGPGYPLPPVPPPGPRMVPPPPGPPPPPLPPPAMSSHLVGHGDGGRAETKPVRDGRSDLLSAIRIGIQLKKVQEQQEQQNKRQPVGNDVATILSRRIAVEYSDSDEDSELDENECFYICMSYVQQDMILSEVSSEPGGGAQRGGTHRRLRNCGSAGAMLAPRTAKRRKTTEPKWRLFSSRDCPVPGRTKTSINMDTSKLPKIQDEERESQFGYVHGVSGPVVTATAMAGAAMYELVRVGHSELVGEIIRLEGDMATIQVYEETCILPATVLPSSATKLESKPPGVSVGDPVLRTGKPLSVELGPGIMGSIFDGIQRPLKDINDLTQSIYIPRGVNIGALNRDLKWEFTPGQSLRVGSHVTGGDIYGMVLENSLIKHKLMLPPRNRGTVTYLAPPGNYDISDVVLELEFEGVKEKFTMVQVWPVRQIRPVTEKLPANHPLLTGQRVLDALFPCVQGGTTAIPGAFGCGKTVISQSLSKYSNSDVIIYVIIYMAAGSEETKCLKCCGISQRWLTMEVDGKVESIMKRTALVANTSNMPVAAREASIYTGITLSEYFRDMGYNVSMMADSTSRWAEALREISGRLAEMPADSGYPAYLGARLASFYERAGRVKCLGNPEREGSVSIVGAVSPPGGDFSDPVTSATLGIVQVFWGLDKKLAQRKHFPSVNWLISYSKYTRALDEYYDKHYPEFVPLRTKAKEILQEEEDLAEIVQLVGKASLAETDKITLEVAKLIKDDFLQQNGYTPYDRFCPFYKTVGILSNMIAFYDLARHAVESTAQSDNKITWAMIREHMGEILYKISSMKFKDPVKDGEAKIKADFAQLLEDMQNSFRTLEE</sequence>
<reference evidence="1" key="1">
    <citation type="submission" date="2022-04" db="EMBL/GenBank/DDBJ databases">
        <title>Jade perch genome.</title>
        <authorList>
            <person name="Chao B."/>
        </authorList>
    </citation>
    <scope>NUCLEOTIDE SEQUENCE</scope>
    <source>
        <strain evidence="1">CB-2022</strain>
    </source>
</reference>
<gene>
    <name evidence="1" type="ORF">L3Q82_022210</name>
</gene>
<keyword evidence="2" id="KW-1185">Reference proteome</keyword>
<evidence type="ECO:0000313" key="1">
    <source>
        <dbReference type="EMBL" id="KAI3373612.1"/>
    </source>
</evidence>
<proteinExistence type="predicted"/>
<comment type="caution">
    <text evidence="1">The sequence shown here is derived from an EMBL/GenBank/DDBJ whole genome shotgun (WGS) entry which is preliminary data.</text>
</comment>
<protein>
    <submittedName>
        <fullName evidence="1">Uncharacterized protein</fullName>
    </submittedName>
</protein>
<name>A0ACB8X219_9TELE</name>
<dbReference type="EMBL" id="CM041534">
    <property type="protein sequence ID" value="KAI3373612.1"/>
    <property type="molecule type" value="Genomic_DNA"/>
</dbReference>
<dbReference type="Proteomes" id="UP000831701">
    <property type="component" value="Chromosome 4"/>
</dbReference>
<accession>A0ACB8X219</accession>
<organism evidence="1 2">
    <name type="scientific">Scortum barcoo</name>
    <name type="common">barcoo grunter</name>
    <dbReference type="NCBI Taxonomy" id="214431"/>
    <lineage>
        <taxon>Eukaryota</taxon>
        <taxon>Metazoa</taxon>
        <taxon>Chordata</taxon>
        <taxon>Craniata</taxon>
        <taxon>Vertebrata</taxon>
        <taxon>Euteleostomi</taxon>
        <taxon>Actinopterygii</taxon>
        <taxon>Neopterygii</taxon>
        <taxon>Teleostei</taxon>
        <taxon>Neoteleostei</taxon>
        <taxon>Acanthomorphata</taxon>
        <taxon>Eupercaria</taxon>
        <taxon>Centrarchiformes</taxon>
        <taxon>Terapontoidei</taxon>
        <taxon>Terapontidae</taxon>
        <taxon>Scortum</taxon>
    </lineage>
</organism>